<proteinExistence type="predicted"/>
<feature type="compositionally biased region" description="Low complexity" evidence="1">
    <location>
        <begin position="1"/>
        <end position="20"/>
    </location>
</feature>
<evidence type="ECO:0000256" key="1">
    <source>
        <dbReference type="SAM" id="MobiDB-lite"/>
    </source>
</evidence>
<dbReference type="Pfam" id="PF24852">
    <property type="entry name" value="DUF7726"/>
    <property type="match status" value="2"/>
</dbReference>
<dbReference type="PANTHER" id="PTHR42339">
    <property type="entry name" value="HISTONE H1"/>
    <property type="match status" value="1"/>
</dbReference>
<feature type="domain" description="DUF7726" evidence="2">
    <location>
        <begin position="49"/>
        <end position="120"/>
    </location>
</feature>
<name>A0A9P8LER8_9PEZI</name>
<dbReference type="EMBL" id="JAGHQM010000293">
    <property type="protein sequence ID" value="KAH0562807.1"/>
    <property type="molecule type" value="Genomic_DNA"/>
</dbReference>
<dbReference type="Proteomes" id="UP000750711">
    <property type="component" value="Unassembled WGS sequence"/>
</dbReference>
<dbReference type="PANTHER" id="PTHR42339:SF1">
    <property type="entry name" value="HISTONE H1"/>
    <property type="match status" value="1"/>
</dbReference>
<organism evidence="3 4">
    <name type="scientific">Trichoglossum hirsutum</name>
    <dbReference type="NCBI Taxonomy" id="265104"/>
    <lineage>
        <taxon>Eukaryota</taxon>
        <taxon>Fungi</taxon>
        <taxon>Dikarya</taxon>
        <taxon>Ascomycota</taxon>
        <taxon>Pezizomycotina</taxon>
        <taxon>Geoglossomycetes</taxon>
        <taxon>Geoglossales</taxon>
        <taxon>Geoglossaceae</taxon>
        <taxon>Trichoglossum</taxon>
    </lineage>
</organism>
<sequence>ECTEPTAKPSKLTKTAAASTSKKRKPDSEPSAIDPCSIILPGEEEGEVEIDQSCDQIRRKINNLINSGEMKVTHFQRQCNINSNSYGRFMKLKGPYSGADNQTYEAAFIFFKKRELAGIKPQKKKAVAKDLDKFDVSDPALKLDGEDEGEVEIYDTCDEIRRKINAHLRNDGVTKAGLCRAIGKMTPAGTPINGKSMDDFLRKKGPEEGGGTNCFYGAYVFFEKLRIKQGKPKSKLRQEMEKIWASRGGFPTRGAGLIICRADARPYTDKYGRIFTA</sequence>
<gene>
    <name evidence="3" type="ORF">GP486_002569</name>
</gene>
<evidence type="ECO:0000313" key="4">
    <source>
        <dbReference type="Proteomes" id="UP000750711"/>
    </source>
</evidence>
<dbReference type="InterPro" id="IPR056143">
    <property type="entry name" value="DUF7726"/>
</dbReference>
<evidence type="ECO:0000259" key="2">
    <source>
        <dbReference type="Pfam" id="PF24852"/>
    </source>
</evidence>
<protein>
    <recommendedName>
        <fullName evidence="2">DUF7726 domain-containing protein</fullName>
    </recommendedName>
</protein>
<accession>A0A9P8LER8</accession>
<reference evidence="3" key="1">
    <citation type="submission" date="2021-03" db="EMBL/GenBank/DDBJ databases">
        <title>Comparative genomics and phylogenomic investigation of the class Geoglossomycetes provide insights into ecological specialization and systematics.</title>
        <authorList>
            <person name="Melie T."/>
            <person name="Pirro S."/>
            <person name="Miller A.N."/>
            <person name="Quandt A."/>
        </authorList>
    </citation>
    <scope>NUCLEOTIDE SEQUENCE</scope>
    <source>
        <strain evidence="3">CAQ_001_2017</strain>
    </source>
</reference>
<feature type="region of interest" description="Disordered" evidence="1">
    <location>
        <begin position="1"/>
        <end position="35"/>
    </location>
</feature>
<keyword evidence="4" id="KW-1185">Reference proteome</keyword>
<dbReference type="AlphaFoldDB" id="A0A9P8LER8"/>
<comment type="caution">
    <text evidence="3">The sequence shown here is derived from an EMBL/GenBank/DDBJ whole genome shotgun (WGS) entry which is preliminary data.</text>
</comment>
<evidence type="ECO:0000313" key="3">
    <source>
        <dbReference type="EMBL" id="KAH0562807.1"/>
    </source>
</evidence>
<feature type="domain" description="DUF7726" evidence="2">
    <location>
        <begin position="152"/>
        <end position="231"/>
    </location>
</feature>
<feature type="non-terminal residue" evidence="3">
    <location>
        <position position="1"/>
    </location>
</feature>